<evidence type="ECO:0000256" key="3">
    <source>
        <dbReference type="ARBA" id="ARBA00023163"/>
    </source>
</evidence>
<organism evidence="5 6">
    <name type="scientific">Cohnella silvisoli</name>
    <dbReference type="NCBI Taxonomy" id="2873699"/>
    <lineage>
        <taxon>Bacteria</taxon>
        <taxon>Bacillati</taxon>
        <taxon>Bacillota</taxon>
        <taxon>Bacilli</taxon>
        <taxon>Bacillales</taxon>
        <taxon>Paenibacillaceae</taxon>
        <taxon>Cohnella</taxon>
    </lineage>
</organism>
<dbReference type="SMART" id="SM00342">
    <property type="entry name" value="HTH_ARAC"/>
    <property type="match status" value="1"/>
</dbReference>
<dbReference type="SUPFAM" id="SSF46689">
    <property type="entry name" value="Homeodomain-like"/>
    <property type="match status" value="1"/>
</dbReference>
<keyword evidence="2" id="KW-0238">DNA-binding</keyword>
<dbReference type="Pfam" id="PF12833">
    <property type="entry name" value="HTH_18"/>
    <property type="match status" value="1"/>
</dbReference>
<gene>
    <name evidence="5" type="ORF">QJS35_15295</name>
</gene>
<evidence type="ECO:0000259" key="4">
    <source>
        <dbReference type="PROSITE" id="PS01124"/>
    </source>
</evidence>
<dbReference type="Gene3D" id="2.60.120.10">
    <property type="entry name" value="Jelly Rolls"/>
    <property type="match status" value="1"/>
</dbReference>
<dbReference type="PANTHER" id="PTHR43280">
    <property type="entry name" value="ARAC-FAMILY TRANSCRIPTIONAL REGULATOR"/>
    <property type="match status" value="1"/>
</dbReference>
<evidence type="ECO:0000313" key="6">
    <source>
        <dbReference type="Proteomes" id="UP001493487"/>
    </source>
</evidence>
<dbReference type="InterPro" id="IPR009057">
    <property type="entry name" value="Homeodomain-like_sf"/>
</dbReference>
<dbReference type="InterPro" id="IPR018060">
    <property type="entry name" value="HTH_AraC"/>
</dbReference>
<evidence type="ECO:0000313" key="5">
    <source>
        <dbReference type="EMBL" id="MEQ4483760.1"/>
    </source>
</evidence>
<dbReference type="PROSITE" id="PS01124">
    <property type="entry name" value="HTH_ARAC_FAMILY_2"/>
    <property type="match status" value="1"/>
</dbReference>
<feature type="domain" description="HTH araC/xylS-type" evidence="4">
    <location>
        <begin position="183"/>
        <end position="285"/>
    </location>
</feature>
<sequence>MEQFQWETNQLQPLVHYANRLACGPGESFGPRIIGDYQWIFVRSGKGKACIGGEFFRAYAGCLFAYGPGEPHWFEASEDDPFVLFGLHFAFAGDLEQEGKEILDHIKNVEWEKMDTYDRNREGSFPRRLETGTWPVPLFEQIIDEFRGGRPMNELLLRGLLTQLIVKVFRWAREERLSGSPLDKLIAKVKEKLEEQAGKSYDPIWLTEWMSYSHDYVSRLFKGRFGMAPHAFHDQARLAVAQRLLEETELTSTSIAEAMQFGSVHYFCKWFKLRTGIQPQEYRNRKRFL</sequence>
<protein>
    <submittedName>
        <fullName evidence="5">AraC family transcriptional regulator</fullName>
    </submittedName>
</protein>
<dbReference type="SUPFAM" id="SSF51215">
    <property type="entry name" value="Regulatory protein AraC"/>
    <property type="match status" value="1"/>
</dbReference>
<comment type="caution">
    <text evidence="5">The sequence shown here is derived from an EMBL/GenBank/DDBJ whole genome shotgun (WGS) entry which is preliminary data.</text>
</comment>
<dbReference type="PANTHER" id="PTHR43280:SF2">
    <property type="entry name" value="HTH-TYPE TRANSCRIPTIONAL REGULATOR EXSA"/>
    <property type="match status" value="1"/>
</dbReference>
<keyword evidence="6" id="KW-1185">Reference proteome</keyword>
<dbReference type="Proteomes" id="UP001493487">
    <property type="component" value="Unassembled WGS sequence"/>
</dbReference>
<accession>A0ABV1KUU0</accession>
<dbReference type="EMBL" id="JASKHM010000008">
    <property type="protein sequence ID" value="MEQ4483760.1"/>
    <property type="molecule type" value="Genomic_DNA"/>
</dbReference>
<reference evidence="5 6" key="1">
    <citation type="journal article" date="2023" name="Genome Announc.">
        <title>Pan-Genome Analyses of the Genus Cohnella and Proposal of the Novel Species Cohnella silvisoli sp. nov., Isolated from Forest Soil.</title>
        <authorList>
            <person name="Wang C."/>
            <person name="Mao L."/>
            <person name="Bao G."/>
            <person name="Zhu H."/>
        </authorList>
    </citation>
    <scope>NUCLEOTIDE SEQUENCE [LARGE SCALE GENOMIC DNA]</scope>
    <source>
        <strain evidence="5 6">NL03-T5-1</strain>
    </source>
</reference>
<dbReference type="Pfam" id="PF02311">
    <property type="entry name" value="AraC_binding"/>
    <property type="match status" value="1"/>
</dbReference>
<dbReference type="Gene3D" id="1.10.10.60">
    <property type="entry name" value="Homeodomain-like"/>
    <property type="match status" value="1"/>
</dbReference>
<keyword evidence="3" id="KW-0804">Transcription</keyword>
<dbReference type="RefSeq" id="WP_232186071.1">
    <property type="nucleotide sequence ID" value="NZ_JAIOAP010000007.1"/>
</dbReference>
<evidence type="ECO:0000256" key="2">
    <source>
        <dbReference type="ARBA" id="ARBA00023125"/>
    </source>
</evidence>
<name>A0ABV1KUU0_9BACL</name>
<evidence type="ECO:0000256" key="1">
    <source>
        <dbReference type="ARBA" id="ARBA00023015"/>
    </source>
</evidence>
<dbReference type="InterPro" id="IPR003313">
    <property type="entry name" value="AraC-bd"/>
</dbReference>
<proteinExistence type="predicted"/>
<dbReference type="InterPro" id="IPR037923">
    <property type="entry name" value="HTH-like"/>
</dbReference>
<dbReference type="InterPro" id="IPR014710">
    <property type="entry name" value="RmlC-like_jellyroll"/>
</dbReference>
<keyword evidence="1" id="KW-0805">Transcription regulation</keyword>